<proteinExistence type="inferred from homology"/>
<dbReference type="InterPro" id="IPR022986">
    <property type="entry name" value="UPF0237_ACT"/>
</dbReference>
<comment type="caution">
    <text evidence="3">The sequence shown here is derived from an EMBL/GenBank/DDBJ whole genome shotgun (WGS) entry which is preliminary data.</text>
</comment>
<gene>
    <name evidence="3" type="ORF">U473_02045</name>
</gene>
<dbReference type="InterPro" id="IPR050990">
    <property type="entry name" value="UPF0237/GcvR_regulator"/>
</dbReference>
<organism evidence="3 4">
    <name type="scientific">Tepidibacillus decaturensis</name>
    <dbReference type="NCBI Taxonomy" id="1413211"/>
    <lineage>
        <taxon>Bacteria</taxon>
        <taxon>Bacillati</taxon>
        <taxon>Bacillota</taxon>
        <taxon>Bacilli</taxon>
        <taxon>Bacillales</taxon>
        <taxon>Bacillaceae</taxon>
        <taxon>Tepidibacillus</taxon>
    </lineage>
</organism>
<dbReference type="AlphaFoldDB" id="A0A135L1R6"/>
<evidence type="ECO:0000259" key="2">
    <source>
        <dbReference type="PROSITE" id="PS51671"/>
    </source>
</evidence>
<dbReference type="NCBIfam" id="NF001220">
    <property type="entry name" value="PRK00194.1"/>
    <property type="match status" value="1"/>
</dbReference>
<accession>A0A135L1R6</accession>
<reference evidence="3 4" key="1">
    <citation type="submission" date="2016-02" db="EMBL/GenBank/DDBJ databases">
        <title>Draft Genome for Tepidibacillus decaturensis nov. sp. Strain Z9, an Anaerobic, Moderately Thermophilic and Heterotrophic Bacterium from Deep Subsurface of the Illinois Basin, USA.</title>
        <authorList>
            <person name="Dong Y."/>
            <person name="Chang J.Y."/>
            <person name="Sanford R."/>
            <person name="Fouke B.W."/>
        </authorList>
    </citation>
    <scope>NUCLEOTIDE SEQUENCE [LARGE SCALE GENOMIC DNA]</scope>
    <source>
        <strain evidence="3 4">Z9</strain>
    </source>
</reference>
<dbReference type="RefSeq" id="WP_068722865.1">
    <property type="nucleotide sequence ID" value="NZ_LSKU01000001.1"/>
</dbReference>
<dbReference type="OrthoDB" id="9803078at2"/>
<feature type="domain" description="ACT" evidence="2">
    <location>
        <begin position="7"/>
        <end position="81"/>
    </location>
</feature>
<comment type="similarity">
    <text evidence="1">Belongs to the UPF0237 family.</text>
</comment>
<dbReference type="PANTHER" id="PTHR34875:SF6">
    <property type="entry name" value="UPF0237 PROTEIN MJ1558"/>
    <property type="match status" value="1"/>
</dbReference>
<dbReference type="PROSITE" id="PS51671">
    <property type="entry name" value="ACT"/>
    <property type="match status" value="1"/>
</dbReference>
<name>A0A135L1R6_9BACI</name>
<dbReference type="STRING" id="1413211.U473_02045"/>
<dbReference type="HAMAP" id="MF_01054">
    <property type="entry name" value="UPF0237"/>
    <property type="match status" value="1"/>
</dbReference>
<sequence>MNEKKAVVSVIGKDQIGIIAQVTSILAEYRINILDISQTILQDFFTMMMIVDLSNVEGKVDQVREDLNKLGEALGLKINVQLDEIFKAMHRI</sequence>
<dbReference type="InterPro" id="IPR002912">
    <property type="entry name" value="ACT_dom"/>
</dbReference>
<keyword evidence="4" id="KW-1185">Reference proteome</keyword>
<dbReference type="Gene3D" id="3.30.70.260">
    <property type="match status" value="1"/>
</dbReference>
<dbReference type="PANTHER" id="PTHR34875">
    <property type="entry name" value="UPF0237 PROTEIN MJ1558"/>
    <property type="match status" value="1"/>
</dbReference>
<dbReference type="EMBL" id="LSKU01000001">
    <property type="protein sequence ID" value="KXG42942.1"/>
    <property type="molecule type" value="Genomic_DNA"/>
</dbReference>
<evidence type="ECO:0000256" key="1">
    <source>
        <dbReference type="HAMAP-Rule" id="MF_01054"/>
    </source>
</evidence>
<protein>
    <recommendedName>
        <fullName evidence="1">UPF0237 protein U473_02045</fullName>
    </recommendedName>
</protein>
<evidence type="ECO:0000313" key="3">
    <source>
        <dbReference type="EMBL" id="KXG42942.1"/>
    </source>
</evidence>
<dbReference type="SUPFAM" id="SSF55021">
    <property type="entry name" value="ACT-like"/>
    <property type="match status" value="1"/>
</dbReference>
<dbReference type="CDD" id="cd04872">
    <property type="entry name" value="ACT_1ZPV"/>
    <property type="match status" value="1"/>
</dbReference>
<dbReference type="Proteomes" id="UP000070352">
    <property type="component" value="Unassembled WGS sequence"/>
</dbReference>
<dbReference type="Pfam" id="PF13740">
    <property type="entry name" value="ACT_6"/>
    <property type="match status" value="1"/>
</dbReference>
<evidence type="ECO:0000313" key="4">
    <source>
        <dbReference type="Proteomes" id="UP000070352"/>
    </source>
</evidence>
<dbReference type="InterPro" id="IPR045865">
    <property type="entry name" value="ACT-like_dom_sf"/>
</dbReference>